<dbReference type="GO" id="GO:0005524">
    <property type="term" value="F:ATP binding"/>
    <property type="evidence" value="ECO:0007669"/>
    <property type="project" value="InterPro"/>
</dbReference>
<dbReference type="RefSeq" id="WP_336495312.1">
    <property type="nucleotide sequence ID" value="NZ_WOBO01000004.1"/>
</dbReference>
<dbReference type="InterPro" id="IPR011528">
    <property type="entry name" value="NERD"/>
</dbReference>
<name>A0A6N3YUX5_ALIFS</name>
<dbReference type="CDD" id="cd18808">
    <property type="entry name" value="SF1_C_Upf1"/>
    <property type="match status" value="1"/>
</dbReference>
<dbReference type="InterPro" id="IPR041679">
    <property type="entry name" value="DNA2/NAM7-like_C"/>
</dbReference>
<dbReference type="Pfam" id="PF13086">
    <property type="entry name" value="AAA_11"/>
    <property type="match status" value="1"/>
</dbReference>
<dbReference type="InterPro" id="IPR003593">
    <property type="entry name" value="AAA+_ATPase"/>
</dbReference>
<feature type="domain" description="NERD" evidence="2">
    <location>
        <begin position="10"/>
        <end position="121"/>
    </location>
</feature>
<dbReference type="InterPro" id="IPR011009">
    <property type="entry name" value="Kinase-like_dom_sf"/>
</dbReference>
<evidence type="ECO:0000259" key="2">
    <source>
        <dbReference type="PROSITE" id="PS50965"/>
    </source>
</evidence>
<dbReference type="Gene3D" id="3.40.50.300">
    <property type="entry name" value="P-loop containing nucleotide triphosphate hydrolases"/>
    <property type="match status" value="2"/>
</dbReference>
<dbReference type="InterPro" id="IPR045055">
    <property type="entry name" value="DNA2/NAM7-like"/>
</dbReference>
<dbReference type="CDD" id="cd17934">
    <property type="entry name" value="DEXXQc_Upf1-like"/>
    <property type="match status" value="1"/>
</dbReference>
<proteinExistence type="predicted"/>
<dbReference type="SUPFAM" id="SSF52540">
    <property type="entry name" value="P-loop containing nucleoside triphosphate hydrolases"/>
    <property type="match status" value="1"/>
</dbReference>
<dbReference type="EMBL" id="WOBO01000004">
    <property type="protein sequence ID" value="MUK44479.1"/>
    <property type="molecule type" value="Genomic_DNA"/>
</dbReference>
<reference evidence="3 4" key="1">
    <citation type="submission" date="2019-11" db="EMBL/GenBank/DDBJ databases">
        <title>Using colonization assays and comparative genomics to discover symbiosis behaviors and factors in Vibrio fischeri.</title>
        <authorList>
            <person name="Bongrand C."/>
            <person name="Moriano-Gutierrez S."/>
            <person name="Arevalo P."/>
            <person name="Mcfall-Ngai M."/>
            <person name="Visick K."/>
            <person name="Polz M.F."/>
            <person name="Ruby E.G."/>
        </authorList>
    </citation>
    <scope>NUCLEOTIDE SEQUENCE [LARGE SCALE GENOMIC DNA]</scope>
    <source>
        <strain evidence="4">emors.3.2</strain>
    </source>
</reference>
<feature type="domain" description="Protein kinase" evidence="1">
    <location>
        <begin position="152"/>
        <end position="471"/>
    </location>
</feature>
<evidence type="ECO:0000313" key="4">
    <source>
        <dbReference type="Proteomes" id="UP000435323"/>
    </source>
</evidence>
<organism evidence="3 4">
    <name type="scientific">Aliivibrio fischeri</name>
    <name type="common">Vibrio fischeri</name>
    <dbReference type="NCBI Taxonomy" id="668"/>
    <lineage>
        <taxon>Bacteria</taxon>
        <taxon>Pseudomonadati</taxon>
        <taxon>Pseudomonadota</taxon>
        <taxon>Gammaproteobacteria</taxon>
        <taxon>Vibrionales</taxon>
        <taxon>Vibrionaceae</taxon>
        <taxon>Aliivibrio</taxon>
    </lineage>
</organism>
<dbReference type="PROSITE" id="PS50965">
    <property type="entry name" value="NERD"/>
    <property type="match status" value="1"/>
</dbReference>
<dbReference type="SUPFAM" id="SSF56112">
    <property type="entry name" value="Protein kinase-like (PK-like)"/>
    <property type="match status" value="2"/>
</dbReference>
<dbReference type="GO" id="GO:0004672">
    <property type="term" value="F:protein kinase activity"/>
    <property type="evidence" value="ECO:0007669"/>
    <property type="project" value="InterPro"/>
</dbReference>
<evidence type="ECO:0000313" key="3">
    <source>
        <dbReference type="EMBL" id="MUK44479.1"/>
    </source>
</evidence>
<dbReference type="PANTHER" id="PTHR10887:SF495">
    <property type="entry name" value="HELICASE SENATAXIN ISOFORM X1-RELATED"/>
    <property type="match status" value="1"/>
</dbReference>
<comment type="caution">
    <text evidence="3">The sequence shown here is derived from an EMBL/GenBank/DDBJ whole genome shotgun (WGS) entry which is preliminary data.</text>
</comment>
<dbReference type="SMART" id="SM00382">
    <property type="entry name" value="AAA"/>
    <property type="match status" value="1"/>
</dbReference>
<dbReference type="InterPro" id="IPR041677">
    <property type="entry name" value="DNA2/NAM7_AAA_11"/>
</dbReference>
<sequence length="1653" mass="188176">MKYQIVGGAGLHRSETKTIDMMVKQLPDSWFGYAGLVVTDSQGSMEIDALIITADRLLLVELKEWNGIITYEGGKWFQNGKPRGKSPYQIKRDHALRLKNLLQEELYRKLGYFLHVEAHVVLCGNAGPENLPSSERRFVHTRDEFLTIGKPKYYDKLVQATNFGHLFEGEHKRPNSTQILPIIQAFFGGPKVKALPLKENDYIANEKPFFSHPHNIYSEFRAGHKDNSLHKGLLRKWDFDALGVAYAEQSIWAEVALRETRVGRQVRHGSATMQDYMLRSVSEISEENVTDDTRELYELRRSFKRLDEVLDSEAQGWSKPERIDRVRALLAPFSELHSLGVGHRDVDPHNLWYAEDQKSIVVTGFGSASIDGRDNLEELRTTLQSAPYIIPEDAFEEAVEPYRQDVFMLAVVAYRICFSGESLLVEKQVPEWRVPQEDLFGGALTPWFEQALNLEPSKRFPRADIMLNEFNSATQEQIQGHDEANQIYQEIENSEFFRSDMNSVGVVMEFQPLPEFVASVYPALAAIAKTGFISYLTDQNEKLLQVKLWDGVILNPQQPGINRRIHTFKQRIDKLQQLDLPTPSVHAYGLLGQGGLYLVSEHIEGQLWSEYISSHELNHAQRLCIAETLIHTVLRFHEKQLPHGDLCPNKLLVQDDGQLALTLTGLLEYSDELTSNKCYQPSNPDATDAFGRDCFAIYKIVEELFHENMPLAVAEEIGRASQSPDGIPIALDPLLQSLIAPDRPETEINSKPQIILEDSISIRWRGEAWPIELKLLEPNDGGYHFNCSWSNNPRFPNELRCFITGLGEQLLVDLNPEERCISRINYNTGLSIEETIKAGKHSQTKIESPLSLQQGMLTERNDFIELLMSLDPVLDAIIERANPNQEMEENDFDVSDSQPVELWQALADTEGELREQVTIESSEFKESTSGCLLYSYTTEFGTDLNFEVDDKILVYLKEKNDSTQLGELRLSETTPNLLAIRFDFDSARKRIQNGSQLQLESIRDKSSRELRLKALQRVIENKAEIPQLAQYFDYHEKVQMQTMEPMPSVEVLRQLYDQPGQEFNEQQLTAFQQLVSQGPVGVLQGPPGTGKTTFVSKFIHYLYKHCGVNNILLVGQSHTAVDNVAIKARELCHYQGMVLDTVRIGHEQMIDEGMLCFETKALQRQIQHKFHREYDLRVSTLGKRLGMAPSLIEQLCQLHRTINPLLVSFAQYRREVLKLEKNKSNSPIYQETVSKETKQLENIEQRIQGVVHSMFKSELSEPLTYDETLLSQLAEIISAQHRYNNPENLSRFLQLLEMSQEWMDVLQGGEAGFDRFMFKSKQLVCGTLVGVGRRRLELTESSFDWVIVDEAGRAQAAELMVALQSGKRVLLVGDHKQLPPFYQQQHLKLAAKKLEVGRGIFYETDFEKAFKATNGVALDTQYRMVEPIGDLVSECFYAKDMGKLHTGRGDSPEWYQKLPSPWNKSVTWIDSSSTCPNGGEEQKGNGRYYNLREVQILLEALQTLADDGTIVQLENTITAEQPYPIGIITMYRQQKEEIENAISRAEWAGRIRNLIKINTVDSYQGQENKIIILSLVRDNTEKLQGFLRDAPRINVAISRAQERLLVLGAGRMWSKDNNDSALGAVHEFISNQVVAANPNYQVLCGHSLLGENE</sequence>
<gene>
    <name evidence="3" type="ORF">GNP77_03700</name>
</gene>
<dbReference type="InterPro" id="IPR027417">
    <property type="entry name" value="P-loop_NTPase"/>
</dbReference>
<protein>
    <submittedName>
        <fullName evidence="3">AAA family ATPase</fullName>
    </submittedName>
</protein>
<dbReference type="InterPro" id="IPR047187">
    <property type="entry name" value="SF1_C_Upf1"/>
</dbReference>
<dbReference type="Gene3D" id="1.10.510.10">
    <property type="entry name" value="Transferase(Phosphotransferase) domain 1"/>
    <property type="match status" value="2"/>
</dbReference>
<dbReference type="Pfam" id="PF08378">
    <property type="entry name" value="NERD"/>
    <property type="match status" value="1"/>
</dbReference>
<dbReference type="PROSITE" id="PS50011">
    <property type="entry name" value="PROTEIN_KINASE_DOM"/>
    <property type="match status" value="1"/>
</dbReference>
<dbReference type="Proteomes" id="UP000435323">
    <property type="component" value="Unassembled WGS sequence"/>
</dbReference>
<dbReference type="PANTHER" id="PTHR10887">
    <property type="entry name" value="DNA2/NAM7 HELICASE FAMILY"/>
    <property type="match status" value="1"/>
</dbReference>
<dbReference type="GO" id="GO:0004386">
    <property type="term" value="F:helicase activity"/>
    <property type="evidence" value="ECO:0007669"/>
    <property type="project" value="InterPro"/>
</dbReference>
<dbReference type="Pfam" id="PF13087">
    <property type="entry name" value="AAA_12"/>
    <property type="match status" value="1"/>
</dbReference>
<evidence type="ECO:0000259" key="1">
    <source>
        <dbReference type="PROSITE" id="PS50011"/>
    </source>
</evidence>
<dbReference type="InterPro" id="IPR000719">
    <property type="entry name" value="Prot_kinase_dom"/>
</dbReference>
<accession>A0A6N3YUX5</accession>